<accession>A0A2P2N8T5</accession>
<dbReference type="AlphaFoldDB" id="A0A2P2N8T5"/>
<evidence type="ECO:0000313" key="1">
    <source>
        <dbReference type="EMBL" id="MBX38891.1"/>
    </source>
</evidence>
<organism evidence="1">
    <name type="scientific">Rhizophora mucronata</name>
    <name type="common">Asiatic mangrove</name>
    <dbReference type="NCBI Taxonomy" id="61149"/>
    <lineage>
        <taxon>Eukaryota</taxon>
        <taxon>Viridiplantae</taxon>
        <taxon>Streptophyta</taxon>
        <taxon>Embryophyta</taxon>
        <taxon>Tracheophyta</taxon>
        <taxon>Spermatophyta</taxon>
        <taxon>Magnoliopsida</taxon>
        <taxon>eudicotyledons</taxon>
        <taxon>Gunneridae</taxon>
        <taxon>Pentapetalae</taxon>
        <taxon>rosids</taxon>
        <taxon>fabids</taxon>
        <taxon>Malpighiales</taxon>
        <taxon>Rhizophoraceae</taxon>
        <taxon>Rhizophora</taxon>
    </lineage>
</organism>
<protein>
    <submittedName>
        <fullName evidence="1">Uncharacterized protein</fullName>
    </submittedName>
</protein>
<proteinExistence type="predicted"/>
<sequence>MPHPRSIMSCQFWVRHQITTSIFPLELEE</sequence>
<dbReference type="EMBL" id="GGEC01058407">
    <property type="protein sequence ID" value="MBX38891.1"/>
    <property type="molecule type" value="Transcribed_RNA"/>
</dbReference>
<reference evidence="1" key="1">
    <citation type="submission" date="2018-02" db="EMBL/GenBank/DDBJ databases">
        <title>Rhizophora mucronata_Transcriptome.</title>
        <authorList>
            <person name="Meera S.P."/>
            <person name="Sreeshan A."/>
            <person name="Augustine A."/>
        </authorList>
    </citation>
    <scope>NUCLEOTIDE SEQUENCE</scope>
    <source>
        <tissue evidence="1">Leaf</tissue>
    </source>
</reference>
<name>A0A2P2N8T5_RHIMU</name>